<dbReference type="PANTHER" id="PTHR47378:SF1">
    <property type="entry name" value="DIVINYL CHLOROPHYLLIDE A 8-VINYL-REDUCTASE, CHLOROPLASTIC"/>
    <property type="match status" value="1"/>
</dbReference>
<dbReference type="AlphaFoldDB" id="A0A1I4E998"/>
<dbReference type="Gene3D" id="3.40.50.720">
    <property type="entry name" value="NAD(P)-binding Rossmann-like Domain"/>
    <property type="match status" value="1"/>
</dbReference>
<dbReference type="GO" id="GO:0015995">
    <property type="term" value="P:chlorophyll biosynthetic process"/>
    <property type="evidence" value="ECO:0007669"/>
    <property type="project" value="UniProtKB-UniPathway"/>
</dbReference>
<sequence>MRLAAYAQTGGQVHRARSGLTWGPPTGAVVRMTSSDRTRDLSTAPRPRRVLVLGGTGTIGRAAVRALAARGHDVVCLVRPGSDPGLPAGVDVRFADVTDPVALARDGFRGAAFDALVSCLASRSGVPRDAWAIDHDAHVNALQASRAAGVGHVVLLSAICVQKPLLAFQHAKLAFEAALMASGIDYTIVRPTAFFKSLSGQVERVRRGQPFLVFGDGELTACKPISDADLAVYLADCLDDSSRRNRVLPIGGPGPALTPRAQGEALFALLGRAPRFRHVPVGLLDAIIAVLGGLGRFVPPLAAKAELARIGRYYATESMLVLDPATGRYDADATPSTGAQTLFDYYAQLVRGEAVAERGEHAVF</sequence>
<organism evidence="10 11">
    <name type="scientific">Methylorubrum salsuginis</name>
    <dbReference type="NCBI Taxonomy" id="414703"/>
    <lineage>
        <taxon>Bacteria</taxon>
        <taxon>Pseudomonadati</taxon>
        <taxon>Pseudomonadota</taxon>
        <taxon>Alphaproteobacteria</taxon>
        <taxon>Hyphomicrobiales</taxon>
        <taxon>Methylobacteriaceae</taxon>
        <taxon>Methylorubrum</taxon>
    </lineage>
</organism>
<evidence type="ECO:0000256" key="8">
    <source>
        <dbReference type="ARBA" id="ARBA00049498"/>
    </source>
</evidence>
<keyword evidence="2" id="KW-0521">NADP</keyword>
<keyword evidence="11" id="KW-1185">Reference proteome</keyword>
<evidence type="ECO:0000256" key="6">
    <source>
        <dbReference type="ARBA" id="ARBA00024059"/>
    </source>
</evidence>
<keyword evidence="5" id="KW-0149">Chlorophyll biosynthesis</keyword>
<dbReference type="EMBL" id="FOSV01000007">
    <property type="protein sequence ID" value="SFL02368.1"/>
    <property type="molecule type" value="Genomic_DNA"/>
</dbReference>
<accession>A0A1I4E998</accession>
<dbReference type="EC" id="1.3.1.75" evidence="6"/>
<evidence type="ECO:0000256" key="2">
    <source>
        <dbReference type="ARBA" id="ARBA00022857"/>
    </source>
</evidence>
<dbReference type="Proteomes" id="UP000198804">
    <property type="component" value="Unassembled WGS sequence"/>
</dbReference>
<dbReference type="STRING" id="414703.SAMN04488125_107168"/>
<dbReference type="InterPro" id="IPR016040">
    <property type="entry name" value="NAD(P)-bd_dom"/>
</dbReference>
<reference evidence="11" key="1">
    <citation type="submission" date="2016-10" db="EMBL/GenBank/DDBJ databases">
        <authorList>
            <person name="Varghese N."/>
            <person name="Submissions S."/>
        </authorList>
    </citation>
    <scope>NUCLEOTIDE SEQUENCE [LARGE SCALE GENOMIC DNA]</scope>
    <source>
        <strain evidence="11">CGMCC 1.6474</strain>
    </source>
</reference>
<proteinExistence type="predicted"/>
<dbReference type="GO" id="GO:0033728">
    <property type="term" value="F:3,8-divinyl protochlorophyllide a 8-vinyl-reductase (NADPH) activity"/>
    <property type="evidence" value="ECO:0007669"/>
    <property type="project" value="UniProtKB-EC"/>
</dbReference>
<gene>
    <name evidence="10" type="ORF">SAMN04488125_107168</name>
</gene>
<dbReference type="UniPathway" id="UPA00668"/>
<dbReference type="InterPro" id="IPR044201">
    <property type="entry name" value="DVR-like"/>
</dbReference>
<evidence type="ECO:0000256" key="4">
    <source>
        <dbReference type="ARBA" id="ARBA00023002"/>
    </source>
</evidence>
<evidence type="ECO:0000256" key="7">
    <source>
        <dbReference type="ARBA" id="ARBA00024089"/>
    </source>
</evidence>
<dbReference type="Pfam" id="PF13460">
    <property type="entry name" value="NAD_binding_10"/>
    <property type="match status" value="1"/>
</dbReference>
<evidence type="ECO:0000256" key="3">
    <source>
        <dbReference type="ARBA" id="ARBA00022946"/>
    </source>
</evidence>
<feature type="domain" description="NAD(P)-binding" evidence="9">
    <location>
        <begin position="54"/>
        <end position="240"/>
    </location>
</feature>
<dbReference type="SUPFAM" id="SSF51735">
    <property type="entry name" value="NAD(P)-binding Rossmann-fold domains"/>
    <property type="match status" value="1"/>
</dbReference>
<evidence type="ECO:0000256" key="5">
    <source>
        <dbReference type="ARBA" id="ARBA00023171"/>
    </source>
</evidence>
<comment type="catalytic activity">
    <reaction evidence="8">
        <text>protochlorophyllide a + NADP(+) = 3,8-divinyl protochlorophyllide a + NADPH + H(+)</text>
        <dbReference type="Rhea" id="RHEA:48884"/>
        <dbReference type="ChEBI" id="CHEBI:15378"/>
        <dbReference type="ChEBI" id="CHEBI:57783"/>
        <dbReference type="ChEBI" id="CHEBI:58349"/>
        <dbReference type="ChEBI" id="CHEBI:58632"/>
        <dbReference type="ChEBI" id="CHEBI:83350"/>
        <dbReference type="EC" id="1.3.1.75"/>
    </reaction>
</comment>
<name>A0A1I4E998_9HYPH</name>
<protein>
    <recommendedName>
        <fullName evidence="7">Divinyl chlorophyllide a 8-vinyl-reductase, chloroplastic</fullName>
        <ecNumber evidence="6">1.3.1.75</ecNumber>
    </recommendedName>
</protein>
<dbReference type="PANTHER" id="PTHR47378">
    <property type="entry name" value="DIVINYL CHLOROPHYLLIDE A 8-VINYL-REDUCTASE, CHLOROPLASTIC"/>
    <property type="match status" value="1"/>
</dbReference>
<dbReference type="InterPro" id="IPR036291">
    <property type="entry name" value="NAD(P)-bd_dom_sf"/>
</dbReference>
<evidence type="ECO:0000313" key="11">
    <source>
        <dbReference type="Proteomes" id="UP000198804"/>
    </source>
</evidence>
<dbReference type="CDD" id="cd05243">
    <property type="entry name" value="SDR_a5"/>
    <property type="match status" value="1"/>
</dbReference>
<comment type="pathway">
    <text evidence="1">Porphyrin-containing compound metabolism; chlorophyll biosynthesis.</text>
</comment>
<keyword evidence="3" id="KW-0809">Transit peptide</keyword>
<evidence type="ECO:0000256" key="1">
    <source>
        <dbReference type="ARBA" id="ARBA00005173"/>
    </source>
</evidence>
<evidence type="ECO:0000313" key="10">
    <source>
        <dbReference type="EMBL" id="SFL02368.1"/>
    </source>
</evidence>
<keyword evidence="4" id="KW-0560">Oxidoreductase</keyword>
<evidence type="ECO:0000259" key="9">
    <source>
        <dbReference type="Pfam" id="PF13460"/>
    </source>
</evidence>